<evidence type="ECO:0000313" key="2">
    <source>
        <dbReference type="EMBL" id="KAF6746056.1"/>
    </source>
</evidence>
<protein>
    <submittedName>
        <fullName evidence="2">Uncharacterized protein</fullName>
    </submittedName>
</protein>
<dbReference type="EMBL" id="JACGCI010000096">
    <property type="protein sequence ID" value="KAF6746056.1"/>
    <property type="molecule type" value="Genomic_DNA"/>
</dbReference>
<dbReference type="Proteomes" id="UP000521943">
    <property type="component" value="Unassembled WGS sequence"/>
</dbReference>
<organism evidence="2 3">
    <name type="scientific">Ephemerocybe angulata</name>
    <dbReference type="NCBI Taxonomy" id="980116"/>
    <lineage>
        <taxon>Eukaryota</taxon>
        <taxon>Fungi</taxon>
        <taxon>Dikarya</taxon>
        <taxon>Basidiomycota</taxon>
        <taxon>Agaricomycotina</taxon>
        <taxon>Agaricomycetes</taxon>
        <taxon>Agaricomycetidae</taxon>
        <taxon>Agaricales</taxon>
        <taxon>Agaricineae</taxon>
        <taxon>Psathyrellaceae</taxon>
        <taxon>Ephemerocybe</taxon>
    </lineage>
</organism>
<dbReference type="AlphaFoldDB" id="A0A8H6HHY3"/>
<evidence type="ECO:0000313" key="3">
    <source>
        <dbReference type="Proteomes" id="UP000521943"/>
    </source>
</evidence>
<reference evidence="2 3" key="1">
    <citation type="submission" date="2020-07" db="EMBL/GenBank/DDBJ databases">
        <title>Comparative genomics of pyrophilous fungi reveals a link between fire events and developmental genes.</title>
        <authorList>
            <consortium name="DOE Joint Genome Institute"/>
            <person name="Steindorff A.S."/>
            <person name="Carver A."/>
            <person name="Calhoun S."/>
            <person name="Stillman K."/>
            <person name="Liu H."/>
            <person name="Lipzen A."/>
            <person name="Pangilinan J."/>
            <person name="Labutti K."/>
            <person name="Bruns T.D."/>
            <person name="Grigoriev I.V."/>
        </authorList>
    </citation>
    <scope>NUCLEOTIDE SEQUENCE [LARGE SCALE GENOMIC DNA]</scope>
    <source>
        <strain evidence="2 3">CBS 144469</strain>
    </source>
</reference>
<name>A0A8H6HHY3_9AGAR</name>
<gene>
    <name evidence="2" type="ORF">DFP72DRAFT_855700</name>
</gene>
<feature type="region of interest" description="Disordered" evidence="1">
    <location>
        <begin position="79"/>
        <end position="141"/>
    </location>
</feature>
<proteinExistence type="predicted"/>
<accession>A0A8H6HHY3</accession>
<keyword evidence="3" id="KW-1185">Reference proteome</keyword>
<sequence length="834" mass="91939">MSRPSFLPIGADYDQIQRIFKNIVPLQRATLTSHLSLPPTATGSSAPFDRFSIISRLRREGTLRSNGILEELKLPGTGILHGRSDDAVPTPDSLSKRQPEGNGPVPTCGLEEPEFPKDGTSDSGSSRNAKPNPISPGGDVSRGISDGYSCATALNSIQKSDSTVRALNAAVLIAKGKGVYSRPIAPSARPCRSRLQTLPGELLTMIGDNLDTNSLEVLIKTETAFKRTLLRDYLSRLGLFLDSRTLSVHDKFPTPALNYLSELPPIGYGKDSITLECDARFVQLFSSHITDFVREQVNITKFCMKFAANDSAYIDWGEMAEALPQIISHLPASCENFAISRLPSSLENISHPPSTMPRRILPSSLTTLTNEVTLPASILAVEAMRHVLLDVLTAARTQNLDILGVESNEALARILEDLPTGHIRSLCLNSSVDHYISIEGSTLTRFSRLEHFGFYGECLITDHSPYPLHLPAVQSMSLTPSFSSISLSGWSGLCSLSLSTGSASRDPKSPDFCEEIKQLCMLAAGLGVHSISMTYPLSLMLWMPANLLEHLHEGHVARRFVCRCWSKLYMLQTTPMTSVGSLVLDLGIPGESLCGGVLHPFTVFVIGATELGQFFAWRGGVRKANWEHVEPLVVSFDSCLWVSEWLYSTDIVYRSWMVDCNVCSSIESFLHWIELKWCPWGAPLSIQRCEEKDVMIIFHNEAKTTESNKESCAHEVGRKNNALPLPRDGVELPRVQDSIPVLSCPQFARGQGWRILENYRELRYVELKLSEASNRPAANDIQFELSAFPKDYGGLEECILLKETSELDMGRIGARTERRNSGISSSDGRIPDAV</sequence>
<comment type="caution">
    <text evidence="2">The sequence shown here is derived from an EMBL/GenBank/DDBJ whole genome shotgun (WGS) entry which is preliminary data.</text>
</comment>
<evidence type="ECO:0000256" key="1">
    <source>
        <dbReference type="SAM" id="MobiDB-lite"/>
    </source>
</evidence>